<dbReference type="CDD" id="cd03278">
    <property type="entry name" value="ABC_SMC_barmotin"/>
    <property type="match status" value="1"/>
</dbReference>
<keyword evidence="3" id="KW-0131">Cell cycle</keyword>
<comment type="caution">
    <text evidence="5">The sequence shown here is derived from an EMBL/GenBank/DDBJ whole genome shotgun (WGS) entry which is preliminary data.</text>
</comment>
<dbReference type="GO" id="GO:0007062">
    <property type="term" value="P:sister chromatid cohesion"/>
    <property type="evidence" value="ECO:0007669"/>
    <property type="project" value="TreeGrafter"/>
</dbReference>
<dbReference type="SUPFAM" id="SSF52540">
    <property type="entry name" value="P-loop containing nucleoside triphosphate hydrolases"/>
    <property type="match status" value="1"/>
</dbReference>
<dbReference type="GO" id="GO:0051301">
    <property type="term" value="P:cell division"/>
    <property type="evidence" value="ECO:0007669"/>
    <property type="project" value="UniProtKB-KW"/>
</dbReference>
<gene>
    <name evidence="5" type="ORF">CJ671_10950</name>
</gene>
<dbReference type="InterPro" id="IPR027417">
    <property type="entry name" value="P-loop_NTPase"/>
</dbReference>
<dbReference type="Gene3D" id="3.40.50.300">
    <property type="entry name" value="P-loop containing nucleotide triphosphate hydrolases"/>
    <property type="match status" value="1"/>
</dbReference>
<dbReference type="EMBL" id="NXGH01000143">
    <property type="protein sequence ID" value="PRM86814.1"/>
    <property type="molecule type" value="Genomic_DNA"/>
</dbReference>
<evidence type="ECO:0000256" key="1">
    <source>
        <dbReference type="ARBA" id="ARBA00022618"/>
    </source>
</evidence>
<name>A0A2S9SJQ5_9BACT</name>
<feature type="domain" description="RecF/RecN/SMC N-terminal" evidence="4">
    <location>
        <begin position="7"/>
        <end position="90"/>
    </location>
</feature>
<protein>
    <submittedName>
        <fullName evidence="5">Chromosome segregation protein SMC</fullName>
    </submittedName>
</protein>
<keyword evidence="1" id="KW-0132">Cell division</keyword>
<dbReference type="GO" id="GO:0008278">
    <property type="term" value="C:cohesin complex"/>
    <property type="evidence" value="ECO:0007669"/>
    <property type="project" value="TreeGrafter"/>
</dbReference>
<dbReference type="Proteomes" id="UP000238649">
    <property type="component" value="Unassembled WGS sequence"/>
</dbReference>
<dbReference type="AlphaFoldDB" id="A0A2S9SJQ5"/>
<dbReference type="InterPro" id="IPR003395">
    <property type="entry name" value="RecF/RecN/SMC_N"/>
</dbReference>
<dbReference type="PANTHER" id="PTHR18937:SF12">
    <property type="entry name" value="STRUCTURAL MAINTENANCE OF CHROMOSOMES PROTEIN"/>
    <property type="match status" value="1"/>
</dbReference>
<keyword evidence="2" id="KW-0498">Mitosis</keyword>
<evidence type="ECO:0000256" key="3">
    <source>
        <dbReference type="ARBA" id="ARBA00023306"/>
    </source>
</evidence>
<evidence type="ECO:0000259" key="4">
    <source>
        <dbReference type="Pfam" id="PF02463"/>
    </source>
</evidence>
<feature type="non-terminal residue" evidence="5">
    <location>
        <position position="1"/>
    </location>
</feature>
<dbReference type="PANTHER" id="PTHR18937">
    <property type="entry name" value="STRUCTURAL MAINTENANCE OF CHROMOSOMES SMC FAMILY MEMBER"/>
    <property type="match status" value="1"/>
</dbReference>
<organism evidence="5 6">
    <name type="scientific">Aliarcobacter cryaerophilus</name>
    <dbReference type="NCBI Taxonomy" id="28198"/>
    <lineage>
        <taxon>Bacteria</taxon>
        <taxon>Pseudomonadati</taxon>
        <taxon>Campylobacterota</taxon>
        <taxon>Epsilonproteobacteria</taxon>
        <taxon>Campylobacterales</taxon>
        <taxon>Arcobacteraceae</taxon>
        <taxon>Aliarcobacter</taxon>
    </lineage>
</organism>
<evidence type="ECO:0000256" key="2">
    <source>
        <dbReference type="ARBA" id="ARBA00022776"/>
    </source>
</evidence>
<reference evidence="5 6" key="1">
    <citation type="submission" date="2017-09" db="EMBL/GenBank/DDBJ databases">
        <title>Reassesment of A. cryaerophilus.</title>
        <authorList>
            <person name="Perez-Cataluna A."/>
            <person name="Collado L."/>
            <person name="Salgado O."/>
            <person name="Lefinanco V."/>
            <person name="Figueras M.J."/>
        </authorList>
    </citation>
    <scope>NUCLEOTIDE SEQUENCE [LARGE SCALE GENOMIC DNA]</scope>
    <source>
        <strain evidence="5 6">LMG 9871</strain>
    </source>
</reference>
<proteinExistence type="predicted"/>
<accession>A0A2S9SJQ5</accession>
<evidence type="ECO:0000313" key="5">
    <source>
        <dbReference type="EMBL" id="PRM86814.1"/>
    </source>
</evidence>
<dbReference type="GO" id="GO:0003677">
    <property type="term" value="F:DNA binding"/>
    <property type="evidence" value="ECO:0007669"/>
    <property type="project" value="TreeGrafter"/>
</dbReference>
<dbReference type="Pfam" id="PF02463">
    <property type="entry name" value="SMC_N"/>
    <property type="match status" value="1"/>
</dbReference>
<evidence type="ECO:0000313" key="6">
    <source>
        <dbReference type="Proteomes" id="UP000238649"/>
    </source>
</evidence>
<sequence>KNATIALLSGGEKALTALALVFAIFRLNPAPFCLLDEVDAPLDEVNVGRFCSLVKEMSSTVQFVYISHNKVSMEMAEQLVGVTMQEPGVSRIVSVDIGEAVALAEQN</sequence>